<dbReference type="AlphaFoldDB" id="A0A350P002"/>
<comment type="caution">
    <text evidence="2">The sequence shown here is derived from an EMBL/GenBank/DDBJ whole genome shotgun (WGS) entry which is preliminary data.</text>
</comment>
<feature type="compositionally biased region" description="Low complexity" evidence="1">
    <location>
        <begin position="32"/>
        <end position="50"/>
    </location>
</feature>
<organism evidence="2 3">
    <name type="scientific">Alteromonas australica</name>
    <dbReference type="NCBI Taxonomy" id="589873"/>
    <lineage>
        <taxon>Bacteria</taxon>
        <taxon>Pseudomonadati</taxon>
        <taxon>Pseudomonadota</taxon>
        <taxon>Gammaproteobacteria</taxon>
        <taxon>Alteromonadales</taxon>
        <taxon>Alteromonadaceae</taxon>
        <taxon>Alteromonas/Salinimonas group</taxon>
        <taxon>Alteromonas</taxon>
    </lineage>
</organism>
<evidence type="ECO:0000313" key="3">
    <source>
        <dbReference type="Proteomes" id="UP000263517"/>
    </source>
</evidence>
<evidence type="ECO:0000256" key="1">
    <source>
        <dbReference type="SAM" id="MobiDB-lite"/>
    </source>
</evidence>
<sequence length="352" mass="39298">MSKEVEEALGKAGFAISDAPPTPDTQVEPQGEVQTQEEAAPVEAQPQAEPETVEQPVNEDTTPEQIDVDAEVLSLLSERLGRNFGSYDDISEALSNKPVEIDERVSAINKFVLETGRSPEDWYKYQSLDPSEMDDMSVMKLQMTADHPSLSSEEVNLLIGRKYKLDEDVHTEDEIRLSKLELKMDAEKAKRQISDLRDSYMAPEVSRDDVGSPIDEEWLNTMKRTTNEFGYLEFELPGTDETFKFGVDDNYRAQLVDRNSKIENYFDDYIGEDGSWDFFKLNAHRALIDNVDSIISSIYNQGLSDGKRGVVQTAANVDASRPDVGTQPDSNTQLSEQLMKALGGGGGMTFNV</sequence>
<feature type="region of interest" description="Disordered" evidence="1">
    <location>
        <begin position="1"/>
        <end position="65"/>
    </location>
</feature>
<evidence type="ECO:0000313" key="2">
    <source>
        <dbReference type="EMBL" id="HAW74619.1"/>
    </source>
</evidence>
<dbReference type="Proteomes" id="UP000263517">
    <property type="component" value="Unassembled WGS sequence"/>
</dbReference>
<protein>
    <submittedName>
        <fullName evidence="2">Uncharacterized protein</fullName>
    </submittedName>
</protein>
<dbReference type="EMBL" id="DNAN01000093">
    <property type="protein sequence ID" value="HAW74619.1"/>
    <property type="molecule type" value="Genomic_DNA"/>
</dbReference>
<proteinExistence type="predicted"/>
<accession>A0A350P002</accession>
<gene>
    <name evidence="2" type="ORF">DCW74_02665</name>
</gene>
<name>A0A350P002_9ALTE</name>
<reference evidence="2 3" key="1">
    <citation type="journal article" date="2018" name="Nat. Biotechnol.">
        <title>A standardized bacterial taxonomy based on genome phylogeny substantially revises the tree of life.</title>
        <authorList>
            <person name="Parks D.H."/>
            <person name="Chuvochina M."/>
            <person name="Waite D.W."/>
            <person name="Rinke C."/>
            <person name="Skarshewski A."/>
            <person name="Chaumeil P.A."/>
            <person name="Hugenholtz P."/>
        </authorList>
    </citation>
    <scope>NUCLEOTIDE SEQUENCE [LARGE SCALE GENOMIC DNA]</scope>
    <source>
        <strain evidence="2">UBA11978</strain>
    </source>
</reference>